<accession>A0A6S6U6D8</accession>
<feature type="transmembrane region" description="Helical" evidence="1">
    <location>
        <begin position="130"/>
        <end position="148"/>
    </location>
</feature>
<keyword evidence="1" id="KW-0472">Membrane</keyword>
<dbReference type="AlphaFoldDB" id="A0A6S6U6D8"/>
<reference evidence="2" key="1">
    <citation type="submission" date="2020-01" db="EMBL/GenBank/DDBJ databases">
        <authorList>
            <person name="Meier V. D."/>
            <person name="Meier V D."/>
        </authorList>
    </citation>
    <scope>NUCLEOTIDE SEQUENCE</scope>
    <source>
        <strain evidence="2">HLG_WM_MAG_03</strain>
    </source>
</reference>
<gene>
    <name evidence="2" type="ORF">HELGO_WM25963</name>
</gene>
<dbReference type="EMBL" id="CACVAR010000395">
    <property type="protein sequence ID" value="CAA6825837.1"/>
    <property type="molecule type" value="Genomic_DNA"/>
</dbReference>
<evidence type="ECO:0000313" key="2">
    <source>
        <dbReference type="EMBL" id="CAA6825837.1"/>
    </source>
</evidence>
<dbReference type="Pfam" id="PF24838">
    <property type="entry name" value="8xMP"/>
    <property type="match status" value="1"/>
</dbReference>
<sequence>MNKEEILLEQYKVFVKTADDITARRLATNKFYLTILLGLFTIAGFLKTKEMAGYFNGYSILILISVLGMVLSVIWYMNIESFRLLNSAKFKVIHEMEKELAYPCFDKEWEFRKGEDTSKAYPRFTQIEKYLPIVIGVLYSFLFLMAMFG</sequence>
<protein>
    <submittedName>
        <fullName evidence="2">Uncharacterized protein</fullName>
    </submittedName>
</protein>
<organism evidence="2">
    <name type="scientific">uncultured Sulfurovum sp</name>
    <dbReference type="NCBI Taxonomy" id="269237"/>
    <lineage>
        <taxon>Bacteria</taxon>
        <taxon>Pseudomonadati</taxon>
        <taxon>Campylobacterota</taxon>
        <taxon>Epsilonproteobacteria</taxon>
        <taxon>Campylobacterales</taxon>
        <taxon>Sulfurovaceae</taxon>
        <taxon>Sulfurovum</taxon>
        <taxon>environmental samples</taxon>
    </lineage>
</organism>
<proteinExistence type="predicted"/>
<feature type="transmembrane region" description="Helical" evidence="1">
    <location>
        <begin position="58"/>
        <end position="77"/>
    </location>
</feature>
<feature type="transmembrane region" description="Helical" evidence="1">
    <location>
        <begin position="31"/>
        <end position="46"/>
    </location>
</feature>
<keyword evidence="1" id="KW-1133">Transmembrane helix</keyword>
<name>A0A6S6U6D8_9BACT</name>
<keyword evidence="1" id="KW-0812">Transmembrane</keyword>
<dbReference type="InterPro" id="IPR056918">
    <property type="entry name" value="8xMP"/>
</dbReference>
<evidence type="ECO:0000256" key="1">
    <source>
        <dbReference type="SAM" id="Phobius"/>
    </source>
</evidence>